<proteinExistence type="predicted"/>
<feature type="chain" id="PRO_5035782850" description="SXP/RAL-2 family protein Ani s 5-like cation-binding domain-containing protein" evidence="1">
    <location>
        <begin position="18"/>
        <end position="134"/>
    </location>
</feature>
<organism evidence="2 3">
    <name type="scientific">Caenorhabditis auriculariae</name>
    <dbReference type="NCBI Taxonomy" id="2777116"/>
    <lineage>
        <taxon>Eukaryota</taxon>
        <taxon>Metazoa</taxon>
        <taxon>Ecdysozoa</taxon>
        <taxon>Nematoda</taxon>
        <taxon>Chromadorea</taxon>
        <taxon>Rhabditida</taxon>
        <taxon>Rhabditina</taxon>
        <taxon>Rhabditomorpha</taxon>
        <taxon>Rhabditoidea</taxon>
        <taxon>Rhabditidae</taxon>
        <taxon>Peloderinae</taxon>
        <taxon>Caenorhabditis</taxon>
    </lineage>
</organism>
<sequence length="134" mass="14812">MSLKIFVLLALSAVVAGQIIDDTDLIFTKRYDEGKAAIFLTKLERELKAAGVEARTVVSVLAVFKKYGAIYKANAALTLAEFKAKYGALLNQDLRAIKNLLPSDAAKVKKIAEKLISEATASKKYTWGWWKLVF</sequence>
<accession>A0A8S1HIT5</accession>
<comment type="caution">
    <text evidence="2">The sequence shown here is derived from an EMBL/GenBank/DDBJ whole genome shotgun (WGS) entry which is preliminary data.</text>
</comment>
<dbReference type="AlphaFoldDB" id="A0A8S1HIT5"/>
<feature type="signal peptide" evidence="1">
    <location>
        <begin position="1"/>
        <end position="17"/>
    </location>
</feature>
<keyword evidence="1" id="KW-0732">Signal</keyword>
<evidence type="ECO:0000313" key="3">
    <source>
        <dbReference type="Proteomes" id="UP000835052"/>
    </source>
</evidence>
<reference evidence="2" key="1">
    <citation type="submission" date="2020-10" db="EMBL/GenBank/DDBJ databases">
        <authorList>
            <person name="Kikuchi T."/>
        </authorList>
    </citation>
    <scope>NUCLEOTIDE SEQUENCE</scope>
    <source>
        <strain evidence="2">NKZ352</strain>
    </source>
</reference>
<dbReference type="Proteomes" id="UP000835052">
    <property type="component" value="Unassembled WGS sequence"/>
</dbReference>
<name>A0A8S1HIT5_9PELO</name>
<evidence type="ECO:0000256" key="1">
    <source>
        <dbReference type="SAM" id="SignalP"/>
    </source>
</evidence>
<evidence type="ECO:0008006" key="4">
    <source>
        <dbReference type="Google" id="ProtNLM"/>
    </source>
</evidence>
<gene>
    <name evidence="2" type="ORF">CAUJ_LOCUS12455</name>
</gene>
<dbReference type="EMBL" id="CAJGYM010000074">
    <property type="protein sequence ID" value="CAD6196541.1"/>
    <property type="molecule type" value="Genomic_DNA"/>
</dbReference>
<evidence type="ECO:0000313" key="2">
    <source>
        <dbReference type="EMBL" id="CAD6196541.1"/>
    </source>
</evidence>
<keyword evidence="3" id="KW-1185">Reference proteome</keyword>
<protein>
    <recommendedName>
        <fullName evidence="4">SXP/RAL-2 family protein Ani s 5-like cation-binding domain-containing protein</fullName>
    </recommendedName>
</protein>